<dbReference type="EMBL" id="FNNU01000004">
    <property type="protein sequence ID" value="SDX45959.1"/>
    <property type="molecule type" value="Genomic_DNA"/>
</dbReference>
<dbReference type="Proteomes" id="UP000243778">
    <property type="component" value="Unassembled WGS sequence"/>
</dbReference>
<dbReference type="AlphaFoldDB" id="A0A2W5D7V7"/>
<protein>
    <recommendedName>
        <fullName evidence="6">PXPV repeat-containing protein</fullName>
    </recommendedName>
</protein>
<gene>
    <name evidence="2" type="ORF">DI599_00060</name>
    <name evidence="3" type="ORF">SAMN05216287_2988</name>
</gene>
<accession>A0A1H3BXM0</accession>
<dbReference type="RefSeq" id="WP_090229750.1">
    <property type="nucleotide sequence ID" value="NZ_DALYZG010000042.1"/>
</dbReference>
<accession>A0A2W5D7V7</accession>
<evidence type="ECO:0000313" key="3">
    <source>
        <dbReference type="EMBL" id="SDX45959.1"/>
    </source>
</evidence>
<sequence>MFGRIPQVALLVGSLVLSGQAAAHGHGSDNAVMGAVVGAVVGGVFVASQRPPERVYVQAAPPPVTYYPAQPAYYPPPPPVYYQPVPVYYQAYPVVRMPPPHYGPPPGYYYGPPRPRW</sequence>
<keyword evidence="1" id="KW-0732">Signal</keyword>
<evidence type="ECO:0000313" key="5">
    <source>
        <dbReference type="Proteomes" id="UP000249198"/>
    </source>
</evidence>
<dbReference type="STRING" id="1007099.SAMN05216287_2988"/>
<reference evidence="2 5" key="3">
    <citation type="submission" date="2017-08" db="EMBL/GenBank/DDBJ databases">
        <title>Infants hospitalized years apart are colonized by the same room-sourced microbial strains.</title>
        <authorList>
            <person name="Brooks B."/>
            <person name="Olm M.R."/>
            <person name="Firek B.A."/>
            <person name="Baker R."/>
            <person name="Thomas B.C."/>
            <person name="Morowitz M.J."/>
            <person name="Banfield J.F."/>
        </authorList>
    </citation>
    <scope>NUCLEOTIDE SEQUENCE [LARGE SCALE GENOMIC DNA]</scope>
    <source>
        <strain evidence="2">S2_009_000_R2_77</strain>
    </source>
</reference>
<keyword evidence="4" id="KW-1185">Reference proteome</keyword>
<proteinExistence type="predicted"/>
<feature type="signal peptide" evidence="1">
    <location>
        <begin position="1"/>
        <end position="23"/>
    </location>
</feature>
<name>A0A2W5D7V7_9PSED</name>
<organism evidence="2 5">
    <name type="scientific">Pseudomonas kuykendallii</name>
    <dbReference type="NCBI Taxonomy" id="1007099"/>
    <lineage>
        <taxon>Bacteria</taxon>
        <taxon>Pseudomonadati</taxon>
        <taxon>Pseudomonadota</taxon>
        <taxon>Gammaproteobacteria</taxon>
        <taxon>Pseudomonadales</taxon>
        <taxon>Pseudomonadaceae</taxon>
        <taxon>Pseudomonas</taxon>
    </lineage>
</organism>
<evidence type="ECO:0000313" key="2">
    <source>
        <dbReference type="EMBL" id="PZP26588.1"/>
    </source>
</evidence>
<dbReference type="EMBL" id="QFOH01000001">
    <property type="protein sequence ID" value="PZP26588.1"/>
    <property type="molecule type" value="Genomic_DNA"/>
</dbReference>
<evidence type="ECO:0000256" key="1">
    <source>
        <dbReference type="SAM" id="SignalP"/>
    </source>
</evidence>
<feature type="chain" id="PRO_5036057776" description="PXPV repeat-containing protein" evidence="1">
    <location>
        <begin position="24"/>
        <end position="117"/>
    </location>
</feature>
<dbReference type="Proteomes" id="UP000249198">
    <property type="component" value="Unassembled WGS sequence"/>
</dbReference>
<evidence type="ECO:0008006" key="6">
    <source>
        <dbReference type="Google" id="ProtNLM"/>
    </source>
</evidence>
<reference evidence="3" key="2">
    <citation type="submission" date="2016-10" db="EMBL/GenBank/DDBJ databases">
        <authorList>
            <person name="de Groot N.N."/>
        </authorList>
    </citation>
    <scope>NUCLEOTIDE SEQUENCE [LARGE SCALE GENOMIC DNA]</scope>
    <source>
        <strain evidence="3">NRRL B-59562</strain>
    </source>
</reference>
<evidence type="ECO:0000313" key="4">
    <source>
        <dbReference type="Proteomes" id="UP000243778"/>
    </source>
</evidence>
<reference evidence="4" key="1">
    <citation type="submission" date="2016-10" db="EMBL/GenBank/DDBJ databases">
        <authorList>
            <person name="Varghese N."/>
            <person name="Submissions S."/>
        </authorList>
    </citation>
    <scope>NUCLEOTIDE SEQUENCE [LARGE SCALE GENOMIC DNA]</scope>
    <source>
        <strain evidence="4">NRRL B-59562</strain>
    </source>
</reference>